<sequence>MNFRALEISVKESILGDPNQYTVRAIQGFFRSISFGHTSYDVTKDLIASIDTPNQKTSDLLHDLLTRIGQAHPHALIYPITVASKALNPSRKLSAEVILAAVRRHSSQLVYEADMVSRELIRVAILWNELWHGALEEASKHFFNSRDVAAMIADLAPLHEQMDQIGTEETPNLREVVFYHAFSRDLKYAKE</sequence>
<accession>A0ACC0WFR2</accession>
<name>A0ACC0WFR2_9STRA</name>
<protein>
    <submittedName>
        <fullName evidence="1">Uncharacterized protein</fullName>
    </submittedName>
</protein>
<evidence type="ECO:0000313" key="1">
    <source>
        <dbReference type="EMBL" id="KAI9916773.1"/>
    </source>
</evidence>
<comment type="caution">
    <text evidence="1">The sequence shown here is derived from an EMBL/GenBank/DDBJ whole genome shotgun (WGS) entry which is preliminary data.</text>
</comment>
<proteinExistence type="predicted"/>
<dbReference type="Proteomes" id="UP001163321">
    <property type="component" value="Chromosome 2"/>
</dbReference>
<reference evidence="1 2" key="1">
    <citation type="journal article" date="2022" name="bioRxiv">
        <title>The genome of the oomycete Peronosclerospora sorghi, a cosmopolitan pathogen of maize and sorghum, is inflated with dispersed pseudogenes.</title>
        <authorList>
            <person name="Fletcher K."/>
            <person name="Martin F."/>
            <person name="Isakeit T."/>
            <person name="Cavanaugh K."/>
            <person name="Magill C."/>
            <person name="Michelmore R."/>
        </authorList>
    </citation>
    <scope>NUCLEOTIDE SEQUENCE [LARGE SCALE GENOMIC DNA]</scope>
    <source>
        <strain evidence="1">P6</strain>
    </source>
</reference>
<evidence type="ECO:0000313" key="2">
    <source>
        <dbReference type="Proteomes" id="UP001163321"/>
    </source>
</evidence>
<dbReference type="EMBL" id="CM047581">
    <property type="protein sequence ID" value="KAI9916773.1"/>
    <property type="molecule type" value="Genomic_DNA"/>
</dbReference>
<keyword evidence="2" id="KW-1185">Reference proteome</keyword>
<organism evidence="1 2">
    <name type="scientific">Peronosclerospora sorghi</name>
    <dbReference type="NCBI Taxonomy" id="230839"/>
    <lineage>
        <taxon>Eukaryota</taxon>
        <taxon>Sar</taxon>
        <taxon>Stramenopiles</taxon>
        <taxon>Oomycota</taxon>
        <taxon>Peronosporomycetes</taxon>
        <taxon>Peronosporales</taxon>
        <taxon>Peronosporaceae</taxon>
        <taxon>Peronosclerospora</taxon>
    </lineage>
</organism>
<gene>
    <name evidence="1" type="ORF">PsorP6_018178</name>
</gene>